<feature type="region of interest" description="Disordered" evidence="1">
    <location>
        <begin position="107"/>
        <end position="127"/>
    </location>
</feature>
<reference evidence="2 3" key="1">
    <citation type="submission" date="2021-06" db="EMBL/GenBank/DDBJ databases">
        <title>A haploid diamondback moth (Plutella xylostella L.) genome assembly resolves 31 chromosomes and identifies a diamide resistance mutation.</title>
        <authorList>
            <person name="Ward C.M."/>
            <person name="Perry K.D."/>
            <person name="Baker G."/>
            <person name="Powis K."/>
            <person name="Heckel D.G."/>
            <person name="Baxter S.W."/>
        </authorList>
    </citation>
    <scope>NUCLEOTIDE SEQUENCE [LARGE SCALE GENOMIC DNA]</scope>
    <source>
        <strain evidence="2 3">LV</strain>
        <tissue evidence="2">Single pupa</tissue>
    </source>
</reference>
<accession>A0ABQ7QK86</accession>
<sequence length="296" mass="33794">MKIRAPLQRMRSVVLRNTISIWREEKNILNNFLLLPLFKLKCELSIWFNPGSVYLKQITIGPIKMAPTYSQSLWSILLLLHVSLAAGAHFTSHIRVNTPAGSYSHGVGHPVGLARRRNTPRSFGRTRNLRYPASMSHSGYPRVRPSIPFTEEEAQRGNSISVLPWQYHNYHEVPILLLPASPYKVDSPDPESLWPEGLFLPPLAPPTFGPQQYHGRRADDSLGNTVTEYKEFMDPYLLEGSEAIAAVQKAKLHGEFYFHDIPHIESLLANQELRSLNNLKPHRIASIRHTWPYNRP</sequence>
<dbReference type="EMBL" id="JAHIBW010000013">
    <property type="protein sequence ID" value="KAG7305465.1"/>
    <property type="molecule type" value="Genomic_DNA"/>
</dbReference>
<comment type="caution">
    <text evidence="2">The sequence shown here is derived from an EMBL/GenBank/DDBJ whole genome shotgun (WGS) entry which is preliminary data.</text>
</comment>
<proteinExistence type="predicted"/>
<dbReference type="Proteomes" id="UP000823941">
    <property type="component" value="Chromosome 13"/>
</dbReference>
<evidence type="ECO:0000313" key="2">
    <source>
        <dbReference type="EMBL" id="KAG7305465.1"/>
    </source>
</evidence>
<keyword evidence="3" id="KW-1185">Reference proteome</keyword>
<protein>
    <submittedName>
        <fullName evidence="2">Uncharacterized protein</fullName>
    </submittedName>
</protein>
<organism evidence="2 3">
    <name type="scientific">Plutella xylostella</name>
    <name type="common">Diamondback moth</name>
    <name type="synonym">Plutella maculipennis</name>
    <dbReference type="NCBI Taxonomy" id="51655"/>
    <lineage>
        <taxon>Eukaryota</taxon>
        <taxon>Metazoa</taxon>
        <taxon>Ecdysozoa</taxon>
        <taxon>Arthropoda</taxon>
        <taxon>Hexapoda</taxon>
        <taxon>Insecta</taxon>
        <taxon>Pterygota</taxon>
        <taxon>Neoptera</taxon>
        <taxon>Endopterygota</taxon>
        <taxon>Lepidoptera</taxon>
        <taxon>Glossata</taxon>
        <taxon>Ditrysia</taxon>
        <taxon>Yponomeutoidea</taxon>
        <taxon>Plutellidae</taxon>
        <taxon>Plutella</taxon>
    </lineage>
</organism>
<name>A0ABQ7QK86_PLUXY</name>
<gene>
    <name evidence="2" type="ORF">JYU34_009534</name>
</gene>
<evidence type="ECO:0000313" key="3">
    <source>
        <dbReference type="Proteomes" id="UP000823941"/>
    </source>
</evidence>
<evidence type="ECO:0000256" key="1">
    <source>
        <dbReference type="SAM" id="MobiDB-lite"/>
    </source>
</evidence>